<keyword evidence="6" id="KW-0614">Plasmid</keyword>
<dbReference type="OrthoDB" id="8732661at2"/>
<sequence length="273" mass="30149">MIHQSSTCINHITKKIRANIIASCHQSRGGHIASSLSMVEIIYSLFSHQDTDLIDDHNGDKKDRFLLSSCQGALALYAVMNEIGEIDEREFSRFLHRDSSLTMFPSKDLKFSDMTAGSLGHALSLATGMALTHKNKGQVNRKVYVLLGDGELNEGSNWEGIMAAAHFGLSNICLVVNNNGVQIDGTNAEVMNTEPLTDKFASFGWDVFQVDGHNCAQMRDAFTDFIHRSVGKPTVILAETIKGRGVSFTTNNPLWHYRVPTKAECQLAKMELS</sequence>
<dbReference type="Proteomes" id="UP001150001">
    <property type="component" value="Unassembled WGS sequence"/>
</dbReference>
<dbReference type="AlphaFoldDB" id="A0A178J465"/>
<gene>
    <name evidence="6" type="ORF">AZ468_24460</name>
    <name evidence="5" type="ORF">OPW20_26145</name>
</gene>
<dbReference type="PANTHER" id="PTHR47514">
    <property type="entry name" value="TRANSKETOLASE N-TERMINAL SECTION-RELATED"/>
    <property type="match status" value="1"/>
</dbReference>
<dbReference type="Pfam" id="PF00456">
    <property type="entry name" value="Transketolase_N"/>
    <property type="match status" value="1"/>
</dbReference>
<reference evidence="6 7" key="1">
    <citation type="submission" date="2016-03" db="EMBL/GenBank/DDBJ databases">
        <title>Draft genome sequence of the Vibrio tubiashii subs. europaeus.</title>
        <authorList>
            <person name="Spinard E."/>
            <person name="Dubert J."/>
            <person name="Nelson D.R."/>
            <person name="Barja J.L."/>
        </authorList>
    </citation>
    <scope>NUCLEOTIDE SEQUENCE [LARGE SCALE GENOMIC DNA]</scope>
    <source>
        <strain evidence="7">PP-638</strain>
        <strain evidence="6">PP2-638</strain>
        <plasmid evidence="6">p251_like</plasmid>
    </source>
</reference>
<evidence type="ECO:0000259" key="4">
    <source>
        <dbReference type="Pfam" id="PF00456"/>
    </source>
</evidence>
<protein>
    <submittedName>
        <fullName evidence="5">Transketolase</fullName>
    </submittedName>
</protein>
<evidence type="ECO:0000256" key="2">
    <source>
        <dbReference type="ARBA" id="ARBA00007131"/>
    </source>
</evidence>
<evidence type="ECO:0000313" key="5">
    <source>
        <dbReference type="EMBL" id="MDC5743548.1"/>
    </source>
</evidence>
<organism evidence="6 7">
    <name type="scientific">Vibrio europaeus</name>
    <dbReference type="NCBI Taxonomy" id="300876"/>
    <lineage>
        <taxon>Bacteria</taxon>
        <taxon>Pseudomonadati</taxon>
        <taxon>Pseudomonadota</taxon>
        <taxon>Gammaproteobacteria</taxon>
        <taxon>Vibrionales</taxon>
        <taxon>Vibrionaceae</taxon>
        <taxon>Vibrio</taxon>
        <taxon>Vibrio oreintalis group</taxon>
    </lineage>
</organism>
<comment type="caution">
    <text evidence="6">The sequence shown here is derived from an EMBL/GenBank/DDBJ whole genome shotgun (WGS) entry which is preliminary data.</text>
</comment>
<dbReference type="InterPro" id="IPR029061">
    <property type="entry name" value="THDP-binding"/>
</dbReference>
<reference evidence="5" key="2">
    <citation type="submission" date="2022-11" db="EMBL/GenBank/DDBJ databases">
        <title>Role of the vibriolysin VemA secreted by the emergent pathogen Vibrio europaeus in the colonization of Manila clam mucus.</title>
        <authorList>
            <person name="Martinez C."/>
            <person name="Rodriguez S."/>
            <person name="Vences A."/>
            <person name="Barja J.L."/>
            <person name="Toranzo A.E."/>
            <person name="Dubert J."/>
        </authorList>
    </citation>
    <scope>NUCLEOTIDE SEQUENCE</scope>
    <source>
        <strain evidence="5">3454</strain>
    </source>
</reference>
<dbReference type="InterPro" id="IPR005474">
    <property type="entry name" value="Transketolase_N"/>
</dbReference>
<keyword evidence="8" id="KW-1185">Reference proteome</keyword>
<comment type="cofactor">
    <cofactor evidence="1">
        <name>thiamine diphosphate</name>
        <dbReference type="ChEBI" id="CHEBI:58937"/>
    </cofactor>
</comment>
<proteinExistence type="inferred from homology"/>
<dbReference type="SUPFAM" id="SSF52518">
    <property type="entry name" value="Thiamin diphosphate-binding fold (THDP-binding)"/>
    <property type="match status" value="1"/>
</dbReference>
<dbReference type="PANTHER" id="PTHR47514:SF1">
    <property type="entry name" value="TRANSKETOLASE N-TERMINAL SECTION-RELATED"/>
    <property type="match status" value="1"/>
</dbReference>
<evidence type="ECO:0000313" key="8">
    <source>
        <dbReference type="Proteomes" id="UP001150001"/>
    </source>
</evidence>
<feature type="domain" description="Transketolase N-terminal" evidence="4">
    <location>
        <begin position="11"/>
        <end position="252"/>
    </location>
</feature>
<name>A0A178J465_9VIBR</name>
<evidence type="ECO:0000256" key="1">
    <source>
        <dbReference type="ARBA" id="ARBA00001964"/>
    </source>
</evidence>
<evidence type="ECO:0000256" key="3">
    <source>
        <dbReference type="ARBA" id="ARBA00023052"/>
    </source>
</evidence>
<dbReference type="EMBL" id="JAPFIT010000033">
    <property type="protein sequence ID" value="MDC5743548.1"/>
    <property type="molecule type" value="Genomic_DNA"/>
</dbReference>
<dbReference type="GeneID" id="78078875"/>
<dbReference type="EMBL" id="LUAX01000008">
    <property type="protein sequence ID" value="OAM96842.1"/>
    <property type="molecule type" value="Genomic_DNA"/>
</dbReference>
<keyword evidence="3" id="KW-0786">Thiamine pyrophosphate</keyword>
<dbReference type="CDD" id="cd02012">
    <property type="entry name" value="TPP_TK"/>
    <property type="match status" value="1"/>
</dbReference>
<dbReference type="Gene3D" id="3.40.50.970">
    <property type="match status" value="1"/>
</dbReference>
<dbReference type="RefSeq" id="WP_069669837.1">
    <property type="nucleotide sequence ID" value="NZ_JAPFIN010000022.1"/>
</dbReference>
<evidence type="ECO:0000313" key="6">
    <source>
        <dbReference type="EMBL" id="OAM96842.1"/>
    </source>
</evidence>
<comment type="similarity">
    <text evidence="2">Belongs to the transketolase family.</text>
</comment>
<geneLocation type="plasmid" evidence="6">
    <name>p251_like</name>
</geneLocation>
<accession>A0A178J465</accession>
<evidence type="ECO:0000313" key="7">
    <source>
        <dbReference type="Proteomes" id="UP000094761"/>
    </source>
</evidence>
<dbReference type="Proteomes" id="UP000094761">
    <property type="component" value="Unassembled WGS sequence"/>
</dbReference>